<dbReference type="PANTHER" id="PTHR11091:SF0">
    <property type="entry name" value="MALATE DEHYDROGENASE"/>
    <property type="match status" value="1"/>
</dbReference>
<sequence length="378" mass="41725">MHRDMNMSKKLQQQVHKGQSMVDYFRVDDTDAIRVMPDDLRRTVSQIFEELGFPEGDARIATDVLVLADTMGVDTHGVSNMMRNYVESVRKGFLNTKPNWRIIREKASAVNIDCDGGLGLVLCPKAMEIAIEKAAATGMCMVTMGNGRHNGMVAYHAMLALPHDMIGYAITAGGDTMVPTYGAEPRLSPNPHAWAVPAEKEPPLIVDISSTRSAFNKLGLLKRMQKDVPIGFITDTDGTPVMEEGPLPDEFNLLPLGATPELGSHKGYGLAAVSQILAGLLSNGAFGPYGMGHMSHCVAAYSIDAFTDVSRFKSDMDRFLRYLRETPPAEGYDRVYYPGLIEYEEAEKRKRIGIPLHPEVISWFDSATEEMKLEPLAR</sequence>
<dbReference type="InterPro" id="IPR043143">
    <property type="entry name" value="Mal/L-sulf/L-lact_DH-like_NADP"/>
</dbReference>
<keyword evidence="2 4" id="KW-0560">Oxidoreductase</keyword>
<gene>
    <name evidence="4" type="primary">yjmC_1</name>
    <name evidence="4" type="ORF">DF168_00663</name>
</gene>
<dbReference type="Proteomes" id="UP000247465">
    <property type="component" value="Chromosome"/>
</dbReference>
<dbReference type="InterPro" id="IPR003767">
    <property type="entry name" value="Malate/L-lactate_DH-like"/>
</dbReference>
<comment type="similarity">
    <text evidence="1">Belongs to the LDH2/MDH2 oxidoreductase family.</text>
</comment>
<dbReference type="AlphaFoldDB" id="A0A2Z4ABR3"/>
<dbReference type="EMBL" id="CP029803">
    <property type="protein sequence ID" value="AWT59473.1"/>
    <property type="molecule type" value="Genomic_DNA"/>
</dbReference>
<feature type="domain" description="Cyclic nucleotide-binding" evidence="3">
    <location>
        <begin position="232"/>
        <end position="323"/>
    </location>
</feature>
<dbReference type="InterPro" id="IPR036111">
    <property type="entry name" value="Mal/L-sulfo/L-lacto_DH-like_sf"/>
</dbReference>
<evidence type="ECO:0000313" key="4">
    <source>
        <dbReference type="EMBL" id="AWT59473.1"/>
    </source>
</evidence>
<protein>
    <submittedName>
        <fullName evidence="4">Putative oxidoreductase YjmC</fullName>
        <ecNumber evidence="4">1.1.1.-</ecNumber>
    </submittedName>
</protein>
<evidence type="ECO:0000259" key="3">
    <source>
        <dbReference type="PROSITE" id="PS50042"/>
    </source>
</evidence>
<name>A0A2Z4ABR3_9BACT</name>
<reference evidence="4 5" key="1">
    <citation type="submission" date="2018-06" db="EMBL/GenBank/DDBJ databases">
        <title>Draft Genome Sequence of a Novel Marine Bacterium Related to the Verrucomicrobia.</title>
        <authorList>
            <person name="Vosseberg J."/>
            <person name="Martijn J."/>
            <person name="Ettema T.J.G."/>
        </authorList>
    </citation>
    <scope>NUCLEOTIDE SEQUENCE [LARGE SCALE GENOMIC DNA]</scope>
    <source>
        <strain evidence="4">TARA_B100001123</strain>
    </source>
</reference>
<dbReference type="InterPro" id="IPR000595">
    <property type="entry name" value="cNMP-bd_dom"/>
</dbReference>
<dbReference type="Pfam" id="PF02615">
    <property type="entry name" value="Ldh_2"/>
    <property type="match status" value="1"/>
</dbReference>
<organism evidence="4 5">
    <name type="scientific">Candidatus Moanibacter tarae</name>
    <dbReference type="NCBI Taxonomy" id="2200854"/>
    <lineage>
        <taxon>Bacteria</taxon>
        <taxon>Pseudomonadati</taxon>
        <taxon>Verrucomicrobiota</taxon>
        <taxon>Opitutia</taxon>
        <taxon>Puniceicoccales</taxon>
        <taxon>Puniceicoccales incertae sedis</taxon>
        <taxon>Candidatus Moanibacter</taxon>
    </lineage>
</organism>
<dbReference type="GO" id="GO:0016491">
    <property type="term" value="F:oxidoreductase activity"/>
    <property type="evidence" value="ECO:0007669"/>
    <property type="project" value="UniProtKB-KW"/>
</dbReference>
<proteinExistence type="inferred from homology"/>
<dbReference type="PROSITE" id="PS50042">
    <property type="entry name" value="CNMP_BINDING_3"/>
    <property type="match status" value="1"/>
</dbReference>
<dbReference type="Gene3D" id="3.30.1370.60">
    <property type="entry name" value="Hypothetical oxidoreductase yiak, domain 2"/>
    <property type="match status" value="1"/>
</dbReference>
<evidence type="ECO:0000256" key="1">
    <source>
        <dbReference type="ARBA" id="ARBA00006056"/>
    </source>
</evidence>
<dbReference type="InterPro" id="IPR043144">
    <property type="entry name" value="Mal/L-sulf/L-lact_DH-like_ah"/>
</dbReference>
<dbReference type="KEGG" id="mtar:DF168_00663"/>
<evidence type="ECO:0000256" key="2">
    <source>
        <dbReference type="ARBA" id="ARBA00023002"/>
    </source>
</evidence>
<dbReference type="Gene3D" id="1.10.1530.10">
    <property type="match status" value="1"/>
</dbReference>
<dbReference type="EC" id="1.1.1.-" evidence="4"/>
<dbReference type="PANTHER" id="PTHR11091">
    <property type="entry name" value="OXIDOREDUCTASE-RELATED"/>
    <property type="match status" value="1"/>
</dbReference>
<dbReference type="SUPFAM" id="SSF89733">
    <property type="entry name" value="L-sulfolactate dehydrogenase-like"/>
    <property type="match status" value="1"/>
</dbReference>
<accession>A0A2Z4ABR3</accession>
<evidence type="ECO:0000313" key="5">
    <source>
        <dbReference type="Proteomes" id="UP000247465"/>
    </source>
</evidence>